<dbReference type="InterPro" id="IPR002562">
    <property type="entry name" value="3'-5'_exonuclease_dom"/>
</dbReference>
<dbReference type="GO" id="GO:0008408">
    <property type="term" value="F:3'-5' exonuclease activity"/>
    <property type="evidence" value="ECO:0007669"/>
    <property type="project" value="InterPro"/>
</dbReference>
<protein>
    <submittedName>
        <fullName evidence="2">3'-5' exonuclease domain-containing protein 2</fullName>
    </submittedName>
</protein>
<dbReference type="GO" id="GO:0006139">
    <property type="term" value="P:nucleobase-containing compound metabolic process"/>
    <property type="evidence" value="ECO:0007669"/>
    <property type="project" value="InterPro"/>
</dbReference>
<keyword evidence="2" id="KW-0269">Exonuclease</keyword>
<dbReference type="EMBL" id="JACOFV010000002">
    <property type="protein sequence ID" value="MBC3861004.1"/>
    <property type="molecule type" value="Genomic_DNA"/>
</dbReference>
<reference evidence="2" key="1">
    <citation type="submission" date="2020-08" db="EMBL/GenBank/DDBJ databases">
        <title>Novel species isolated from subtropical streams in China.</title>
        <authorList>
            <person name="Lu H."/>
        </authorList>
    </citation>
    <scope>NUCLEOTIDE SEQUENCE</scope>
    <source>
        <strain evidence="2">KACC 12607</strain>
    </source>
</reference>
<dbReference type="Gene3D" id="3.30.420.10">
    <property type="entry name" value="Ribonuclease H-like superfamily/Ribonuclease H"/>
    <property type="match status" value="1"/>
</dbReference>
<evidence type="ECO:0000313" key="2">
    <source>
        <dbReference type="EMBL" id="MBC3861004.1"/>
    </source>
</evidence>
<dbReference type="Proteomes" id="UP000634011">
    <property type="component" value="Unassembled WGS sequence"/>
</dbReference>
<name>A0A923HHT2_9BURK</name>
<dbReference type="InterPro" id="IPR052408">
    <property type="entry name" value="Exonuclease_MUT-7-like"/>
</dbReference>
<organism evidence="2 3">
    <name type="scientific">Undibacterium jejuense</name>
    <dbReference type="NCBI Taxonomy" id="1344949"/>
    <lineage>
        <taxon>Bacteria</taxon>
        <taxon>Pseudomonadati</taxon>
        <taxon>Pseudomonadota</taxon>
        <taxon>Betaproteobacteria</taxon>
        <taxon>Burkholderiales</taxon>
        <taxon>Oxalobacteraceae</taxon>
        <taxon>Undibacterium</taxon>
    </lineage>
</organism>
<dbReference type="PANTHER" id="PTHR47765">
    <property type="entry name" value="3'-5' EXONUCLEASE DOMAIN-CONTAINING PROTEIN"/>
    <property type="match status" value="1"/>
</dbReference>
<keyword evidence="2" id="KW-0540">Nuclease</keyword>
<evidence type="ECO:0000259" key="1">
    <source>
        <dbReference type="SMART" id="SM00474"/>
    </source>
</evidence>
<dbReference type="CDD" id="cd06141">
    <property type="entry name" value="WRN_exo"/>
    <property type="match status" value="1"/>
</dbReference>
<dbReference type="InterPro" id="IPR012337">
    <property type="entry name" value="RNaseH-like_sf"/>
</dbReference>
<gene>
    <name evidence="2" type="ORF">H8K32_02740</name>
</gene>
<feature type="domain" description="3'-5' exonuclease" evidence="1">
    <location>
        <begin position="31"/>
        <end position="200"/>
    </location>
</feature>
<keyword evidence="2" id="KW-0378">Hydrolase</keyword>
<proteinExistence type="predicted"/>
<dbReference type="SMART" id="SM00474">
    <property type="entry name" value="35EXOc"/>
    <property type="match status" value="1"/>
</dbReference>
<dbReference type="AlphaFoldDB" id="A0A923HHT2"/>
<evidence type="ECO:0000313" key="3">
    <source>
        <dbReference type="Proteomes" id="UP000634011"/>
    </source>
</evidence>
<dbReference type="InterPro" id="IPR036397">
    <property type="entry name" value="RNaseH_sf"/>
</dbReference>
<accession>A0A923HHT2</accession>
<comment type="caution">
    <text evidence="2">The sequence shown here is derived from an EMBL/GenBank/DDBJ whole genome shotgun (WGS) entry which is preliminary data.</text>
</comment>
<sequence length="203" mass="22316">MTVDLENPLPSPLASALPPYPGIALADICLVRTDDDAAYAYAHLSELKVIGFDTETKPVFQKGQRNDGPHLIQLASETKAFLFPVVQPMNVDVVKSLLEAPNILKVGYGLNDDVKQLKSKLAIITANVLDLAKVMRESKQRDMGAKAAVAKFFGMQLSKSKKTSTSNWALNSLSEKQILYAANDAQVALLTYQRWLDLKNNKL</sequence>
<dbReference type="PANTHER" id="PTHR47765:SF2">
    <property type="entry name" value="EXONUCLEASE MUT-7 HOMOLOG"/>
    <property type="match status" value="1"/>
</dbReference>
<dbReference type="SUPFAM" id="SSF53098">
    <property type="entry name" value="Ribonuclease H-like"/>
    <property type="match status" value="1"/>
</dbReference>
<keyword evidence="3" id="KW-1185">Reference proteome</keyword>
<dbReference type="GO" id="GO:0003676">
    <property type="term" value="F:nucleic acid binding"/>
    <property type="evidence" value="ECO:0007669"/>
    <property type="project" value="InterPro"/>
</dbReference>
<dbReference type="Pfam" id="PF01612">
    <property type="entry name" value="DNA_pol_A_exo1"/>
    <property type="match status" value="1"/>
</dbReference>